<protein>
    <submittedName>
        <fullName evidence="1">7128_t:CDS:1</fullName>
    </submittedName>
</protein>
<evidence type="ECO:0000313" key="1">
    <source>
        <dbReference type="EMBL" id="CAG8689749.1"/>
    </source>
</evidence>
<feature type="non-terminal residue" evidence="1">
    <location>
        <position position="1"/>
    </location>
</feature>
<gene>
    <name evidence="1" type="ORF">SPELUC_LOCUS10685</name>
</gene>
<accession>A0ACA9P8P7</accession>
<name>A0ACA9P8P7_9GLOM</name>
<keyword evidence="2" id="KW-1185">Reference proteome</keyword>
<dbReference type="Proteomes" id="UP000789366">
    <property type="component" value="Unassembled WGS sequence"/>
</dbReference>
<sequence>HLDDTELYHFKLVLDEIFGKENFVANVVWQKNYSPKGLSKFISFSHDNILIFAKDKEKLDFNREFTIGEITKNRYEITTPSGKAISPPTQGRSWRMIGHNDKAKREIRKLFPEIEPFQTPKPERLLQRIIQIATNEDDIVLDYFAGSGTTAAVAQKLKRKWVIVENNEDTVNIFTAPRLKKVISGEDKGGISEEVRDVLLAVVDGMLTEGLVNFLLNSMDEDKFLEIATLAVDPDLENKNYNNVKIGKIPVNILRHYARFLNWWLTAPLSPYLIHASHPEFKEKQKEEKMTLSYRIYYFDLTASASFLTPEGKKDLRLNKVKFSSCEFYYGKLEESNSREYFIMESERKPKEEHQEEEKVIYYGLNQNISHPLDKLGSGYLKIEILRSLVESLVNEQQLQEGERYLNKKGK</sequence>
<evidence type="ECO:0000313" key="2">
    <source>
        <dbReference type="Proteomes" id="UP000789366"/>
    </source>
</evidence>
<proteinExistence type="predicted"/>
<dbReference type="EMBL" id="CAJVPW010020574">
    <property type="protein sequence ID" value="CAG8689749.1"/>
    <property type="molecule type" value="Genomic_DNA"/>
</dbReference>
<organism evidence="1 2">
    <name type="scientific">Cetraspora pellucida</name>
    <dbReference type="NCBI Taxonomy" id="1433469"/>
    <lineage>
        <taxon>Eukaryota</taxon>
        <taxon>Fungi</taxon>
        <taxon>Fungi incertae sedis</taxon>
        <taxon>Mucoromycota</taxon>
        <taxon>Glomeromycotina</taxon>
        <taxon>Glomeromycetes</taxon>
        <taxon>Diversisporales</taxon>
        <taxon>Gigasporaceae</taxon>
        <taxon>Cetraspora</taxon>
    </lineage>
</organism>
<comment type="caution">
    <text evidence="1">The sequence shown here is derived from an EMBL/GenBank/DDBJ whole genome shotgun (WGS) entry which is preliminary data.</text>
</comment>
<reference evidence="1" key="1">
    <citation type="submission" date="2021-06" db="EMBL/GenBank/DDBJ databases">
        <authorList>
            <person name="Kallberg Y."/>
            <person name="Tangrot J."/>
            <person name="Rosling A."/>
        </authorList>
    </citation>
    <scope>NUCLEOTIDE SEQUENCE</scope>
    <source>
        <strain evidence="1">28 12/20/2015</strain>
    </source>
</reference>